<dbReference type="GO" id="GO:0005634">
    <property type="term" value="C:nucleus"/>
    <property type="evidence" value="ECO:0007669"/>
    <property type="project" value="UniProtKB-SubCell"/>
</dbReference>
<comment type="subcellular location">
    <subcellularLocation>
        <location evidence="2">Nucleus</location>
    </subcellularLocation>
</comment>
<name>A0AB40AUJ6_DIOCR</name>
<dbReference type="GO" id="GO:0016787">
    <property type="term" value="F:hydrolase activity"/>
    <property type="evidence" value="ECO:0007669"/>
    <property type="project" value="UniProtKB-KW"/>
</dbReference>
<dbReference type="PANTHER" id="PTHR22930">
    <property type="match status" value="1"/>
</dbReference>
<evidence type="ECO:0000256" key="5">
    <source>
        <dbReference type="ARBA" id="ARBA00022723"/>
    </source>
</evidence>
<keyword evidence="5" id="KW-0479">Metal-binding</keyword>
<proteinExistence type="inferred from homology"/>
<dbReference type="PANTHER" id="PTHR22930:SF221">
    <property type="entry name" value="NUCLEASE HARBI1"/>
    <property type="match status" value="1"/>
</dbReference>
<evidence type="ECO:0000256" key="1">
    <source>
        <dbReference type="ARBA" id="ARBA00001968"/>
    </source>
</evidence>
<dbReference type="GeneID" id="120254661"/>
<keyword evidence="6" id="KW-0378">Hydrolase</keyword>
<evidence type="ECO:0000256" key="7">
    <source>
        <dbReference type="ARBA" id="ARBA00023242"/>
    </source>
</evidence>
<comment type="cofactor">
    <cofactor evidence="1">
        <name>a divalent metal cation</name>
        <dbReference type="ChEBI" id="CHEBI:60240"/>
    </cofactor>
</comment>
<organism evidence="10 11">
    <name type="scientific">Dioscorea cayennensis subsp. rotundata</name>
    <name type="common">White Guinea yam</name>
    <name type="synonym">Dioscorea rotundata</name>
    <dbReference type="NCBI Taxonomy" id="55577"/>
    <lineage>
        <taxon>Eukaryota</taxon>
        <taxon>Viridiplantae</taxon>
        <taxon>Streptophyta</taxon>
        <taxon>Embryophyta</taxon>
        <taxon>Tracheophyta</taxon>
        <taxon>Spermatophyta</taxon>
        <taxon>Magnoliopsida</taxon>
        <taxon>Liliopsida</taxon>
        <taxon>Dioscoreales</taxon>
        <taxon>Dioscoreaceae</taxon>
        <taxon>Dioscorea</taxon>
    </lineage>
</organism>
<dbReference type="AlphaFoldDB" id="A0AB40AUJ6"/>
<evidence type="ECO:0000256" key="6">
    <source>
        <dbReference type="ARBA" id="ARBA00022801"/>
    </source>
</evidence>
<protein>
    <submittedName>
        <fullName evidence="11">Uncharacterized protein LOC120254661</fullName>
    </submittedName>
</protein>
<comment type="similarity">
    <text evidence="3">Belongs to the HARBI1 family.</text>
</comment>
<accession>A0AB40AUJ6</accession>
<evidence type="ECO:0000256" key="3">
    <source>
        <dbReference type="ARBA" id="ARBA00006958"/>
    </source>
</evidence>
<evidence type="ECO:0000313" key="10">
    <source>
        <dbReference type="Proteomes" id="UP001515500"/>
    </source>
</evidence>
<keyword evidence="10" id="KW-1185">Reference proteome</keyword>
<dbReference type="Proteomes" id="UP001515500">
    <property type="component" value="Unplaced"/>
</dbReference>
<keyword evidence="7" id="KW-0539">Nucleus</keyword>
<dbReference type="InterPro" id="IPR058353">
    <property type="entry name" value="DUF8040"/>
</dbReference>
<dbReference type="InterPro" id="IPR045249">
    <property type="entry name" value="HARBI1-like"/>
</dbReference>
<dbReference type="Pfam" id="PF13359">
    <property type="entry name" value="DDE_Tnp_4"/>
    <property type="match status" value="1"/>
</dbReference>
<dbReference type="Pfam" id="PF26138">
    <property type="entry name" value="DUF8040"/>
    <property type="match status" value="1"/>
</dbReference>
<keyword evidence="4" id="KW-0540">Nuclease</keyword>
<sequence>MPILIISSPLPILAISSPLPILAISSPLPLSYQFALLKENHSASLKLPVSIASHRQLMLKNEKRTSSLTGHMWVTEILNGSANRFFELFRMQKSVFRCLVNELTQKYGLQHTRNVTAEEAVLIFLYTIGQGVTCRNVEERFQHSGETVHRQFHRVLKAVHKLGNDIIRPVDRNFRDVEEHIWGDDRYWPYFKDCIGAIDGTHVAIHVLADKQIPFMNKKGYTSTNILAVFDFNMCFTYALIGWEGSAHDTRILLDVLRNPSMKFPQPPEGS</sequence>
<evidence type="ECO:0000259" key="8">
    <source>
        <dbReference type="Pfam" id="PF13359"/>
    </source>
</evidence>
<feature type="domain" description="DUF8040" evidence="9">
    <location>
        <begin position="65"/>
        <end position="160"/>
    </location>
</feature>
<evidence type="ECO:0000259" key="9">
    <source>
        <dbReference type="Pfam" id="PF26138"/>
    </source>
</evidence>
<evidence type="ECO:0000256" key="4">
    <source>
        <dbReference type="ARBA" id="ARBA00022722"/>
    </source>
</evidence>
<feature type="domain" description="DDE Tnp4" evidence="8">
    <location>
        <begin position="198"/>
        <end position="253"/>
    </location>
</feature>
<dbReference type="GO" id="GO:0004518">
    <property type="term" value="F:nuclease activity"/>
    <property type="evidence" value="ECO:0007669"/>
    <property type="project" value="UniProtKB-KW"/>
</dbReference>
<dbReference type="RefSeq" id="XP_039118658.1">
    <property type="nucleotide sequence ID" value="XM_039262724.1"/>
</dbReference>
<evidence type="ECO:0000313" key="11">
    <source>
        <dbReference type="RefSeq" id="XP_039118658.1"/>
    </source>
</evidence>
<dbReference type="InterPro" id="IPR027806">
    <property type="entry name" value="HARBI1_dom"/>
</dbReference>
<evidence type="ECO:0000256" key="2">
    <source>
        <dbReference type="ARBA" id="ARBA00004123"/>
    </source>
</evidence>
<dbReference type="GO" id="GO:0046872">
    <property type="term" value="F:metal ion binding"/>
    <property type="evidence" value="ECO:0007669"/>
    <property type="project" value="UniProtKB-KW"/>
</dbReference>
<gene>
    <name evidence="11" type="primary">LOC120254661</name>
</gene>
<reference evidence="11" key="1">
    <citation type="submission" date="2025-08" db="UniProtKB">
        <authorList>
            <consortium name="RefSeq"/>
        </authorList>
    </citation>
    <scope>IDENTIFICATION</scope>
</reference>